<accession>A0AAN1RW60</accession>
<feature type="transmembrane region" description="Helical" evidence="1">
    <location>
        <begin position="309"/>
        <end position="331"/>
    </location>
</feature>
<dbReference type="Gene3D" id="1.20.1250.20">
    <property type="entry name" value="MFS general substrate transporter like domains"/>
    <property type="match status" value="1"/>
</dbReference>
<sequence>MTLHEESTFGSEHSTIAAAILSSSASSVANLGLIAYATLAFGAAGATATVFGSLLAVAVAGPLSGLLSFHPRTLVLFTEGCKAGMLPIAVAAGLSDLTALASVAFLWHLAEGVGAAQRWHCLFSLFPRTTGRPAFLDRLQHGEAAVSVMVPLASGLVFAYGGGLHAIAVLSALLALLATALWRRLPANRITYLPARRDPWAGYRILSRTRGLILMNMARIVSGLAIPVWAIYLPLLLQHQFGARFPIAQGAISALSAAAMLTSGMALRRLAPALHDHPELSRRLALGALACMGSGFGLAAVFPGLVMPALLLIALAFGVFLPNIRSALITLGQRITPAESIGVVVAAGDSISRLAAAALSMLFGVLLNALAPGAGQAWLVFTCYLLAMSGVLMIPSLTGAPERRG</sequence>
<evidence type="ECO:0000313" key="3">
    <source>
        <dbReference type="Proteomes" id="UP000282741"/>
    </source>
</evidence>
<feature type="transmembrane region" description="Helical" evidence="1">
    <location>
        <begin position="33"/>
        <end position="63"/>
    </location>
</feature>
<dbReference type="GeneID" id="92996466"/>
<dbReference type="RefSeq" id="WP_029578019.1">
    <property type="nucleotide sequence ID" value="NZ_CP012076.1"/>
</dbReference>
<feature type="transmembrane region" description="Helical" evidence="1">
    <location>
        <begin position="213"/>
        <end position="235"/>
    </location>
</feature>
<feature type="transmembrane region" description="Helical" evidence="1">
    <location>
        <begin position="351"/>
        <end position="371"/>
    </location>
</feature>
<dbReference type="SUPFAM" id="SSF103473">
    <property type="entry name" value="MFS general substrate transporter"/>
    <property type="match status" value="1"/>
</dbReference>
<gene>
    <name evidence="2" type="ORF">CS347_06145</name>
</gene>
<dbReference type="InterPro" id="IPR036259">
    <property type="entry name" value="MFS_trans_sf"/>
</dbReference>
<evidence type="ECO:0008006" key="4">
    <source>
        <dbReference type="Google" id="ProtNLM"/>
    </source>
</evidence>
<feature type="transmembrane region" description="Helical" evidence="1">
    <location>
        <begin position="157"/>
        <end position="182"/>
    </location>
</feature>
<proteinExistence type="predicted"/>
<feature type="transmembrane region" description="Helical" evidence="1">
    <location>
        <begin position="377"/>
        <end position="397"/>
    </location>
</feature>
<dbReference type="Proteomes" id="UP000282741">
    <property type="component" value="Chromosome"/>
</dbReference>
<evidence type="ECO:0000256" key="1">
    <source>
        <dbReference type="SAM" id="Phobius"/>
    </source>
</evidence>
<reference evidence="3" key="1">
    <citation type="submission" date="2017-10" db="EMBL/GenBank/DDBJ databases">
        <title>Whole genome sequencing of various Bordetella species.</title>
        <authorList>
            <person name="Weigand M.R."/>
            <person name="Loparev V."/>
            <person name="Peng Y."/>
            <person name="Bowden K.E."/>
            <person name="Tondella M.L."/>
            <person name="Williams M.M."/>
        </authorList>
    </citation>
    <scope>NUCLEOTIDE SEQUENCE [LARGE SCALE GENOMIC DNA]</scope>
    <source>
        <strain evidence="3">H720</strain>
    </source>
</reference>
<protein>
    <recommendedName>
        <fullName evidence="4">Major Facilitator Superfamily protein</fullName>
    </recommendedName>
</protein>
<organism evidence="2 3">
    <name type="scientific">Bordetella hinzii</name>
    <dbReference type="NCBI Taxonomy" id="103855"/>
    <lineage>
        <taxon>Bacteria</taxon>
        <taxon>Pseudomonadati</taxon>
        <taxon>Pseudomonadota</taxon>
        <taxon>Betaproteobacteria</taxon>
        <taxon>Burkholderiales</taxon>
        <taxon>Alcaligenaceae</taxon>
        <taxon>Bordetella</taxon>
    </lineage>
</organism>
<dbReference type="AlphaFoldDB" id="A0AAN1RW60"/>
<dbReference type="KEGG" id="bhz:ACR54_00395"/>
<evidence type="ECO:0000313" key="2">
    <source>
        <dbReference type="EMBL" id="AZW16372.1"/>
    </source>
</evidence>
<keyword evidence="1" id="KW-0472">Membrane</keyword>
<feature type="transmembrane region" description="Helical" evidence="1">
    <location>
        <begin position="283"/>
        <end position="303"/>
    </location>
</feature>
<dbReference type="EMBL" id="CP024172">
    <property type="protein sequence ID" value="AZW16372.1"/>
    <property type="molecule type" value="Genomic_DNA"/>
</dbReference>
<name>A0AAN1RW60_9BORD</name>
<keyword evidence="1" id="KW-0812">Transmembrane</keyword>
<keyword evidence="1" id="KW-1133">Transmembrane helix</keyword>
<feature type="transmembrane region" description="Helical" evidence="1">
    <location>
        <begin position="247"/>
        <end position="271"/>
    </location>
</feature>